<feature type="transmembrane region" description="Helical" evidence="6">
    <location>
        <begin position="7"/>
        <end position="25"/>
    </location>
</feature>
<proteinExistence type="inferred from homology"/>
<gene>
    <name evidence="7" type="ORF">GR138_06715</name>
</gene>
<keyword evidence="5 6" id="KW-0472">Membrane</keyword>
<dbReference type="Proteomes" id="UP000435802">
    <property type="component" value="Unassembled WGS sequence"/>
</dbReference>
<evidence type="ECO:0000256" key="3">
    <source>
        <dbReference type="ARBA" id="ARBA00022692"/>
    </source>
</evidence>
<feature type="transmembrane region" description="Helical" evidence="6">
    <location>
        <begin position="74"/>
        <end position="94"/>
    </location>
</feature>
<dbReference type="Gene3D" id="1.20.1260.100">
    <property type="entry name" value="TspO/MBR protein"/>
    <property type="match status" value="1"/>
</dbReference>
<keyword evidence="3 6" id="KW-0812">Transmembrane</keyword>
<comment type="similarity">
    <text evidence="2">Belongs to the TspO/BZRP family.</text>
</comment>
<name>A0A6N8S743_9HYPH</name>
<keyword evidence="8" id="KW-1185">Reference proteome</keyword>
<evidence type="ECO:0000256" key="4">
    <source>
        <dbReference type="ARBA" id="ARBA00022989"/>
    </source>
</evidence>
<dbReference type="PIRSF" id="PIRSF005859">
    <property type="entry name" value="PBR"/>
    <property type="match status" value="1"/>
</dbReference>
<evidence type="ECO:0000313" key="7">
    <source>
        <dbReference type="EMBL" id="MXN44874.1"/>
    </source>
</evidence>
<evidence type="ECO:0000256" key="6">
    <source>
        <dbReference type="SAM" id="Phobius"/>
    </source>
</evidence>
<organism evidence="7 8">
    <name type="scientific">Shinella kummerowiae</name>
    <dbReference type="NCBI Taxonomy" id="417745"/>
    <lineage>
        <taxon>Bacteria</taxon>
        <taxon>Pseudomonadati</taxon>
        <taxon>Pseudomonadota</taxon>
        <taxon>Alphaproteobacteria</taxon>
        <taxon>Hyphomicrobiales</taxon>
        <taxon>Rhizobiaceae</taxon>
        <taxon>Shinella</taxon>
    </lineage>
</organism>
<comment type="caution">
    <text evidence="7">The sequence shown here is derived from an EMBL/GenBank/DDBJ whole genome shotgun (WGS) entry which is preliminary data.</text>
</comment>
<dbReference type="OrthoDB" id="9795496at2"/>
<dbReference type="GO" id="GO:0016020">
    <property type="term" value="C:membrane"/>
    <property type="evidence" value="ECO:0007669"/>
    <property type="project" value="UniProtKB-SubCell"/>
</dbReference>
<evidence type="ECO:0000256" key="2">
    <source>
        <dbReference type="ARBA" id="ARBA00007524"/>
    </source>
</evidence>
<feature type="transmembrane region" description="Helical" evidence="6">
    <location>
        <begin position="45"/>
        <end position="67"/>
    </location>
</feature>
<dbReference type="PANTHER" id="PTHR10057">
    <property type="entry name" value="PERIPHERAL-TYPE BENZODIAZEPINE RECEPTOR"/>
    <property type="match status" value="1"/>
</dbReference>
<feature type="transmembrane region" description="Helical" evidence="6">
    <location>
        <begin position="128"/>
        <end position="151"/>
    </location>
</feature>
<dbReference type="FunFam" id="1.20.1260.100:FF:000001">
    <property type="entry name" value="translocator protein 2"/>
    <property type="match status" value="1"/>
</dbReference>
<comment type="subcellular location">
    <subcellularLocation>
        <location evidence="1">Membrane</location>
        <topology evidence="1">Multi-pass membrane protein</topology>
    </subcellularLocation>
</comment>
<evidence type="ECO:0000256" key="1">
    <source>
        <dbReference type="ARBA" id="ARBA00004141"/>
    </source>
</evidence>
<dbReference type="AlphaFoldDB" id="A0A6N8S743"/>
<reference evidence="7 8" key="1">
    <citation type="submission" date="2019-12" db="EMBL/GenBank/DDBJ databases">
        <title>Shinella kummerowiae sp. nov., a symbiotic bacterium isolated from root nodules of the herbal legume Kummerowia stipulacea.</title>
        <authorList>
            <person name="Gao J."/>
        </authorList>
    </citation>
    <scope>NUCLEOTIDE SEQUENCE [LARGE SCALE GENOMIC DNA]</scope>
    <source>
        <strain evidence="7 8">CCBAU 25048</strain>
    </source>
</reference>
<dbReference type="RefSeq" id="WP_160857833.1">
    <property type="nucleotide sequence ID" value="NZ_WUMK01000002.1"/>
</dbReference>
<dbReference type="InterPro" id="IPR004307">
    <property type="entry name" value="TspO_MBR"/>
</dbReference>
<dbReference type="GO" id="GO:0033013">
    <property type="term" value="P:tetrapyrrole metabolic process"/>
    <property type="evidence" value="ECO:0007669"/>
    <property type="project" value="UniProtKB-ARBA"/>
</dbReference>
<keyword evidence="4 6" id="KW-1133">Transmembrane helix</keyword>
<evidence type="ECO:0000256" key="5">
    <source>
        <dbReference type="ARBA" id="ARBA00023136"/>
    </source>
</evidence>
<dbReference type="PANTHER" id="PTHR10057:SF0">
    <property type="entry name" value="TRANSLOCATOR PROTEIN"/>
    <property type="match status" value="1"/>
</dbReference>
<sequence length="152" mass="16803">MNNKPLVYLLFIILVLGGGLLIGANNVPGGWYQSLAKPSFNPPNWVFAPVWSLLYVIIGVVGARTWLSPLRRSIAMRLWFAQLVFNFAWSPAFFGLQDPLSAMIIILGLLVSVAGFIIVSWRQDRTAALLFLPYLAWVLFATALNAAIIALN</sequence>
<dbReference type="Pfam" id="PF03073">
    <property type="entry name" value="TspO_MBR"/>
    <property type="match status" value="1"/>
</dbReference>
<dbReference type="InterPro" id="IPR038330">
    <property type="entry name" value="TspO/MBR-related_sf"/>
</dbReference>
<evidence type="ECO:0000313" key="8">
    <source>
        <dbReference type="Proteomes" id="UP000435802"/>
    </source>
</evidence>
<accession>A0A6N8S743</accession>
<dbReference type="EMBL" id="WUMK01000002">
    <property type="protein sequence ID" value="MXN44874.1"/>
    <property type="molecule type" value="Genomic_DNA"/>
</dbReference>
<feature type="transmembrane region" description="Helical" evidence="6">
    <location>
        <begin position="100"/>
        <end position="121"/>
    </location>
</feature>
<protein>
    <submittedName>
        <fullName evidence="7">Tryptophan-rich sensory protein</fullName>
    </submittedName>
</protein>
<dbReference type="CDD" id="cd15904">
    <property type="entry name" value="TSPO_MBR"/>
    <property type="match status" value="1"/>
</dbReference>